<reference evidence="2 3" key="1">
    <citation type="submission" date="2018-08" db="EMBL/GenBank/DDBJ databases">
        <authorList>
            <person name="Khan S.A."/>
        </authorList>
    </citation>
    <scope>NUCLEOTIDE SEQUENCE [LARGE SCALE GENOMIC DNA]</scope>
    <source>
        <strain evidence="2 3">GTF-13</strain>
    </source>
</reference>
<dbReference type="Pfam" id="PF03992">
    <property type="entry name" value="ABM"/>
    <property type="match status" value="1"/>
</dbReference>
<keyword evidence="2" id="KW-0560">Oxidoreductase</keyword>
<reference evidence="2 3" key="2">
    <citation type="submission" date="2018-12" db="EMBL/GenBank/DDBJ databases">
        <title>Simiduia agarivorans gen. nov., sp. nov., a marine, agarolytic bacterium isolated from shallow coastal water from Keelung, Taiwan.</title>
        <authorList>
            <person name="Shieh W.Y."/>
        </authorList>
    </citation>
    <scope>NUCLEOTIDE SEQUENCE [LARGE SCALE GENOMIC DNA]</scope>
    <source>
        <strain evidence="2 3">GTF-13</strain>
    </source>
</reference>
<accession>A0A3P3VP36</accession>
<dbReference type="RefSeq" id="WP_125014894.1">
    <property type="nucleotide sequence ID" value="NZ_QWEZ01000001.1"/>
</dbReference>
<evidence type="ECO:0000313" key="2">
    <source>
        <dbReference type="EMBL" id="RRJ84465.1"/>
    </source>
</evidence>
<name>A0A3P3VP36_9GAMM</name>
<dbReference type="Gene3D" id="3.30.70.100">
    <property type="match status" value="1"/>
</dbReference>
<keyword evidence="3" id="KW-1185">Reference proteome</keyword>
<proteinExistence type="predicted"/>
<dbReference type="InterPro" id="IPR011008">
    <property type="entry name" value="Dimeric_a/b-barrel"/>
</dbReference>
<dbReference type="SUPFAM" id="SSF54909">
    <property type="entry name" value="Dimeric alpha+beta barrel"/>
    <property type="match status" value="1"/>
</dbReference>
<dbReference type="EMBL" id="QWEZ01000001">
    <property type="protein sequence ID" value="RRJ84465.1"/>
    <property type="molecule type" value="Genomic_DNA"/>
</dbReference>
<sequence>MIKVVIERNIAEGLGPHYEDAIKKTISGVVQAPGFISSESLKDIANANHRLVIINWANVQSWQMWEGSAQRRQLLEAIQPMLEGEEKITVLSH</sequence>
<gene>
    <name evidence="2" type="ORF">D0544_04995</name>
</gene>
<dbReference type="AlphaFoldDB" id="A0A3P3VP36"/>
<evidence type="ECO:0000313" key="3">
    <source>
        <dbReference type="Proteomes" id="UP000280792"/>
    </source>
</evidence>
<dbReference type="Proteomes" id="UP000280792">
    <property type="component" value="Unassembled WGS sequence"/>
</dbReference>
<dbReference type="InterPro" id="IPR007138">
    <property type="entry name" value="ABM_dom"/>
</dbReference>
<protein>
    <submittedName>
        <fullName evidence="2">Antibiotic biosynthesis monooxygenase</fullName>
    </submittedName>
</protein>
<feature type="domain" description="ABM" evidence="1">
    <location>
        <begin position="1"/>
        <end position="73"/>
    </location>
</feature>
<dbReference type="GO" id="GO:0004497">
    <property type="term" value="F:monooxygenase activity"/>
    <property type="evidence" value="ECO:0007669"/>
    <property type="project" value="UniProtKB-KW"/>
</dbReference>
<evidence type="ECO:0000259" key="1">
    <source>
        <dbReference type="Pfam" id="PF03992"/>
    </source>
</evidence>
<organism evidence="2 3">
    <name type="scientific">Aestuariirhabdus litorea</name>
    <dbReference type="NCBI Taxonomy" id="2528527"/>
    <lineage>
        <taxon>Bacteria</taxon>
        <taxon>Pseudomonadati</taxon>
        <taxon>Pseudomonadota</taxon>
        <taxon>Gammaproteobacteria</taxon>
        <taxon>Oceanospirillales</taxon>
        <taxon>Aestuariirhabdaceae</taxon>
        <taxon>Aestuariirhabdus</taxon>
    </lineage>
</organism>
<comment type="caution">
    <text evidence="2">The sequence shown here is derived from an EMBL/GenBank/DDBJ whole genome shotgun (WGS) entry which is preliminary data.</text>
</comment>
<keyword evidence="2" id="KW-0503">Monooxygenase</keyword>